<keyword evidence="4 13" id="KW-0633">Potassium transport</keyword>
<name>A0A814RB77_9BILA</name>
<dbReference type="Proteomes" id="UP000663879">
    <property type="component" value="Unassembled WGS sequence"/>
</dbReference>
<dbReference type="InterPro" id="IPR003280">
    <property type="entry name" value="2pore_dom_K_chnl"/>
</dbReference>
<comment type="subcellular location">
    <subcellularLocation>
        <location evidence="1">Membrane</location>
        <topology evidence="1">Multi-pass membrane protein</topology>
    </subcellularLocation>
</comment>
<feature type="domain" description="Potassium channel" evidence="18">
    <location>
        <begin position="188"/>
        <end position="266"/>
    </location>
</feature>
<keyword evidence="20" id="KW-1185">Reference proteome</keyword>
<evidence type="ECO:0000259" key="18">
    <source>
        <dbReference type="Pfam" id="PF07885"/>
    </source>
</evidence>
<feature type="transmembrane region" description="Helical" evidence="17">
    <location>
        <begin position="174"/>
        <end position="199"/>
    </location>
</feature>
<evidence type="ECO:0000313" key="20">
    <source>
        <dbReference type="Proteomes" id="UP000663879"/>
    </source>
</evidence>
<evidence type="ECO:0000256" key="5">
    <source>
        <dbReference type="ARBA" id="ARBA00022692"/>
    </source>
</evidence>
<evidence type="ECO:0000313" key="19">
    <source>
        <dbReference type="EMBL" id="CAF1130109.1"/>
    </source>
</evidence>
<evidence type="ECO:0000256" key="6">
    <source>
        <dbReference type="ARBA" id="ARBA00022826"/>
    </source>
</evidence>
<feature type="transmembrane region" description="Helical" evidence="17">
    <location>
        <begin position="240"/>
        <end position="263"/>
    </location>
</feature>
<keyword evidence="9 13" id="KW-0406">Ion transport</keyword>
<comment type="caution">
    <text evidence="19">The sequence shown here is derived from an EMBL/GenBank/DDBJ whole genome shotgun (WGS) entry which is preliminary data.</text>
</comment>
<keyword evidence="3 13" id="KW-0813">Transport</keyword>
<evidence type="ECO:0000256" key="17">
    <source>
        <dbReference type="SAM" id="Phobius"/>
    </source>
</evidence>
<dbReference type="GO" id="GO:0030322">
    <property type="term" value="P:stabilization of membrane potential"/>
    <property type="evidence" value="ECO:0007669"/>
    <property type="project" value="TreeGrafter"/>
</dbReference>
<dbReference type="PRINTS" id="PR01586">
    <property type="entry name" value="TWIKCHANNEL"/>
</dbReference>
<feature type="transmembrane region" description="Helical" evidence="17">
    <location>
        <begin position="211"/>
        <end position="228"/>
    </location>
</feature>
<dbReference type="GO" id="GO:0015271">
    <property type="term" value="F:outward rectifier potassium channel activity"/>
    <property type="evidence" value="ECO:0007669"/>
    <property type="project" value="TreeGrafter"/>
</dbReference>
<dbReference type="SUPFAM" id="SSF81324">
    <property type="entry name" value="Voltage-gated potassium channels"/>
    <property type="match status" value="2"/>
</dbReference>
<accession>A0A814RB77</accession>
<dbReference type="AlphaFoldDB" id="A0A814RB77"/>
<evidence type="ECO:0000256" key="13">
    <source>
        <dbReference type="PIRNR" id="PIRNR038061"/>
    </source>
</evidence>
<evidence type="ECO:0000256" key="15">
    <source>
        <dbReference type="RuleBase" id="RU003857"/>
    </source>
</evidence>
<dbReference type="InterPro" id="IPR005408">
    <property type="entry name" value="2pore_dom_K_chnl_TWIK"/>
</dbReference>
<evidence type="ECO:0000256" key="8">
    <source>
        <dbReference type="ARBA" id="ARBA00022989"/>
    </source>
</evidence>
<feature type="transmembrane region" description="Helical" evidence="17">
    <location>
        <begin position="12"/>
        <end position="33"/>
    </location>
</feature>
<feature type="transmembrane region" description="Helical" evidence="17">
    <location>
        <begin position="125"/>
        <end position="148"/>
    </location>
</feature>
<keyword evidence="5 15" id="KW-0812">Transmembrane</keyword>
<keyword evidence="12 15" id="KW-0407">Ion channel</keyword>
<evidence type="ECO:0000256" key="9">
    <source>
        <dbReference type="ARBA" id="ARBA00023065"/>
    </source>
</evidence>
<feature type="glycosylation site" description="N-linked (GlcNAc...) asparagine" evidence="14">
    <location>
        <position position="85"/>
    </location>
</feature>
<keyword evidence="8 17" id="KW-1133">Transmembrane helix</keyword>
<feature type="domain" description="Potassium channel" evidence="18">
    <location>
        <begin position="90"/>
        <end position="146"/>
    </location>
</feature>
<evidence type="ECO:0000256" key="3">
    <source>
        <dbReference type="ARBA" id="ARBA00022448"/>
    </source>
</evidence>
<dbReference type="Gene3D" id="1.10.287.70">
    <property type="match status" value="1"/>
</dbReference>
<evidence type="ECO:0000256" key="2">
    <source>
        <dbReference type="ARBA" id="ARBA00006666"/>
    </source>
</evidence>
<keyword evidence="10 13" id="KW-0472">Membrane</keyword>
<dbReference type="EMBL" id="CAJNOC010009527">
    <property type="protein sequence ID" value="CAF1130109.1"/>
    <property type="molecule type" value="Genomic_DNA"/>
</dbReference>
<feature type="region of interest" description="Disordered" evidence="16">
    <location>
        <begin position="285"/>
        <end position="317"/>
    </location>
</feature>
<evidence type="ECO:0000256" key="16">
    <source>
        <dbReference type="SAM" id="MobiDB-lite"/>
    </source>
</evidence>
<proteinExistence type="inferred from homology"/>
<dbReference type="GO" id="GO:0005886">
    <property type="term" value="C:plasma membrane"/>
    <property type="evidence" value="ECO:0007669"/>
    <property type="project" value="TreeGrafter"/>
</dbReference>
<dbReference type="GO" id="GO:0022841">
    <property type="term" value="F:potassium ion leak channel activity"/>
    <property type="evidence" value="ECO:0007669"/>
    <property type="project" value="TreeGrafter"/>
</dbReference>
<keyword evidence="7 13" id="KW-0630">Potassium</keyword>
<keyword evidence="11" id="KW-0325">Glycoprotein</keyword>
<dbReference type="InterPro" id="IPR003092">
    <property type="entry name" value="2pore_dom_K_chnl_TASK"/>
</dbReference>
<dbReference type="PRINTS" id="PR01333">
    <property type="entry name" value="2POREKCHANEL"/>
</dbReference>
<sequence>MNCTINKSTIRIFGLCAFYLLYLFIGAAIFSSIEYSNEREIIENLKAKRQDFLQSHKQCLNDSDLEEFITRIIKANNRGISAIANLTVEPNWSFGQAVFFSGTVLTTIGYGHVSPLSAGGKVFCIFYALFGIPITLILISACVERLLLMTNKIYEKMKTMSIFYRNQTTINMKALTYTHFGLVSTFVLTFFFLIPAAIFSSIEHEWNYLDALYYCFISLTTIGLGDYIPGDRNEQPYRVFYKIATTFYLIFGIMFLMLMITVLTQIPQLNLAKLLSLEMEKSNDPERQLLSSEGPASSSYTRQIDEEDGMSIQPPKF</sequence>
<gene>
    <name evidence="19" type="ORF">OXX778_LOCUS22434</name>
</gene>
<evidence type="ECO:0000256" key="12">
    <source>
        <dbReference type="ARBA" id="ARBA00023303"/>
    </source>
</evidence>
<dbReference type="PIRSF" id="PIRSF038061">
    <property type="entry name" value="K_channel_subfamily_K_type"/>
    <property type="match status" value="1"/>
</dbReference>
<dbReference type="Pfam" id="PF07885">
    <property type="entry name" value="Ion_trans_2"/>
    <property type="match status" value="2"/>
</dbReference>
<evidence type="ECO:0000256" key="7">
    <source>
        <dbReference type="ARBA" id="ARBA00022958"/>
    </source>
</evidence>
<dbReference type="PANTHER" id="PTHR11003:SF249">
    <property type="entry name" value="TWO PORE POTASSIUM CHANNEL PROTEIN SUP-9"/>
    <property type="match status" value="1"/>
</dbReference>
<comment type="similarity">
    <text evidence="2 15">Belongs to the two pore domain potassium channel (TC 1.A.1.8) family.</text>
</comment>
<evidence type="ECO:0000256" key="4">
    <source>
        <dbReference type="ARBA" id="ARBA00022538"/>
    </source>
</evidence>
<dbReference type="PANTHER" id="PTHR11003">
    <property type="entry name" value="POTASSIUM CHANNEL, SUBFAMILY K"/>
    <property type="match status" value="1"/>
</dbReference>
<evidence type="ECO:0000256" key="10">
    <source>
        <dbReference type="ARBA" id="ARBA00023136"/>
    </source>
</evidence>
<evidence type="ECO:0000256" key="1">
    <source>
        <dbReference type="ARBA" id="ARBA00004141"/>
    </source>
</evidence>
<dbReference type="OrthoDB" id="297496at2759"/>
<keyword evidence="6 13" id="KW-0631">Potassium channel</keyword>
<dbReference type="InterPro" id="IPR013099">
    <property type="entry name" value="K_chnl_dom"/>
</dbReference>
<protein>
    <recommendedName>
        <fullName evidence="18">Potassium channel domain-containing protein</fullName>
    </recommendedName>
</protein>
<organism evidence="19 20">
    <name type="scientific">Brachionus calyciflorus</name>
    <dbReference type="NCBI Taxonomy" id="104777"/>
    <lineage>
        <taxon>Eukaryota</taxon>
        <taxon>Metazoa</taxon>
        <taxon>Spiralia</taxon>
        <taxon>Gnathifera</taxon>
        <taxon>Rotifera</taxon>
        <taxon>Eurotatoria</taxon>
        <taxon>Monogononta</taxon>
        <taxon>Pseudotrocha</taxon>
        <taxon>Ploima</taxon>
        <taxon>Brachionidae</taxon>
        <taxon>Brachionus</taxon>
    </lineage>
</organism>
<feature type="compositionally biased region" description="Polar residues" evidence="16">
    <location>
        <begin position="289"/>
        <end position="302"/>
    </location>
</feature>
<evidence type="ECO:0000256" key="14">
    <source>
        <dbReference type="PIRSR" id="PIRSR038061-1"/>
    </source>
</evidence>
<evidence type="ECO:0000256" key="11">
    <source>
        <dbReference type="ARBA" id="ARBA00023180"/>
    </source>
</evidence>
<reference evidence="19" key="1">
    <citation type="submission" date="2021-02" db="EMBL/GenBank/DDBJ databases">
        <authorList>
            <person name="Nowell W R."/>
        </authorList>
    </citation>
    <scope>NUCLEOTIDE SEQUENCE</scope>
    <source>
        <strain evidence="19">Ploen Becks lab</strain>
    </source>
</reference>